<dbReference type="EMBL" id="ABYU02000016">
    <property type="protein sequence ID" value="EEX21766.1"/>
    <property type="molecule type" value="Genomic_DNA"/>
</dbReference>
<dbReference type="RefSeq" id="WP_003020446.1">
    <property type="nucleotide sequence ID" value="NZ_GG698589.1"/>
</dbReference>
<dbReference type="STRING" id="537007.BLAHAN_05391"/>
<keyword evidence="4" id="KW-1185">Reference proteome</keyword>
<feature type="domain" description="Cas12f1-like TNB" evidence="2">
    <location>
        <begin position="19"/>
        <end position="85"/>
    </location>
</feature>
<dbReference type="InterPro" id="IPR010095">
    <property type="entry name" value="Cas12f1-like_TNB"/>
</dbReference>
<comment type="caution">
    <text evidence="3">The sequence shown here is derived from an EMBL/GenBank/DDBJ whole genome shotgun (WGS) entry which is preliminary data.</text>
</comment>
<sequence length="101" mass="11388">MSRKTRVKHNNLSDAAMGEILALLKRKGEEYNVPVVAIGRYDKSTQPCSSCGFVNTQVKDTKIRKWICPKCGIQHDRDINAAINILNILNISKKKYKKSIA</sequence>
<evidence type="ECO:0000313" key="3">
    <source>
        <dbReference type="EMBL" id="EEX21766.1"/>
    </source>
</evidence>
<dbReference type="Proteomes" id="UP000003755">
    <property type="component" value="Unassembled WGS sequence"/>
</dbReference>
<reference evidence="3" key="1">
    <citation type="submission" date="2009-09" db="EMBL/GenBank/DDBJ databases">
        <authorList>
            <person name="Weinstock G."/>
            <person name="Sodergren E."/>
            <person name="Clifton S."/>
            <person name="Fulton L."/>
            <person name="Fulton B."/>
            <person name="Courtney L."/>
            <person name="Fronick C."/>
            <person name="Harrison M."/>
            <person name="Strong C."/>
            <person name="Farmer C."/>
            <person name="Delahaunty K."/>
            <person name="Markovic C."/>
            <person name="Hall O."/>
            <person name="Minx P."/>
            <person name="Tomlinson C."/>
            <person name="Mitreva M."/>
            <person name="Nelson J."/>
            <person name="Hou S."/>
            <person name="Wollam A."/>
            <person name="Pepin K.H."/>
            <person name="Johnson M."/>
            <person name="Bhonagiri V."/>
            <person name="Nash W.E."/>
            <person name="Warren W."/>
            <person name="Chinwalla A."/>
            <person name="Mardis E.R."/>
            <person name="Wilson R.K."/>
        </authorList>
    </citation>
    <scope>NUCLEOTIDE SEQUENCE [LARGE SCALE GENOMIC DNA]</scope>
    <source>
        <strain evidence="3">DSM 20583</strain>
    </source>
</reference>
<gene>
    <name evidence="3" type="ORF">BLAHAN_05391</name>
</gene>
<evidence type="ECO:0000256" key="1">
    <source>
        <dbReference type="ARBA" id="ARBA00023125"/>
    </source>
</evidence>
<evidence type="ECO:0000259" key="2">
    <source>
        <dbReference type="Pfam" id="PF07282"/>
    </source>
</evidence>
<accession>C9L7M1</accession>
<dbReference type="GO" id="GO:0003677">
    <property type="term" value="F:DNA binding"/>
    <property type="evidence" value="ECO:0007669"/>
    <property type="project" value="UniProtKB-KW"/>
</dbReference>
<dbReference type="Pfam" id="PF07282">
    <property type="entry name" value="Cas12f1-like_TNB"/>
    <property type="match status" value="1"/>
</dbReference>
<proteinExistence type="predicted"/>
<dbReference type="eggNOG" id="COG0675">
    <property type="taxonomic scope" value="Bacteria"/>
</dbReference>
<evidence type="ECO:0000313" key="4">
    <source>
        <dbReference type="Proteomes" id="UP000003755"/>
    </source>
</evidence>
<name>C9L7M1_BLAHA</name>
<organism evidence="3 4">
    <name type="scientific">Blautia hansenii DSM 20583</name>
    <dbReference type="NCBI Taxonomy" id="537007"/>
    <lineage>
        <taxon>Bacteria</taxon>
        <taxon>Bacillati</taxon>
        <taxon>Bacillota</taxon>
        <taxon>Clostridia</taxon>
        <taxon>Lachnospirales</taxon>
        <taxon>Lachnospiraceae</taxon>
        <taxon>Blautia</taxon>
    </lineage>
</organism>
<dbReference type="AlphaFoldDB" id="C9L7M1"/>
<protein>
    <submittedName>
        <fullName evidence="3">Transposase DNA-binding domain protein</fullName>
    </submittedName>
</protein>
<dbReference type="HOGENOM" id="CLU_032903_10_4_9"/>
<keyword evidence="1 3" id="KW-0238">DNA-binding</keyword>